<dbReference type="Pfam" id="PF10354">
    <property type="entry name" value="BMT5-like"/>
    <property type="match status" value="1"/>
</dbReference>
<feature type="domain" description="25S rRNA (uridine-N(3))-methyltransferase BMT5-like" evidence="1">
    <location>
        <begin position="36"/>
        <end position="203"/>
    </location>
</feature>
<proteinExistence type="predicted"/>
<protein>
    <recommendedName>
        <fullName evidence="1">25S rRNA (uridine-N(3))-methyltransferase BMT5-like domain-containing protein</fullName>
    </recommendedName>
</protein>
<dbReference type="EMBL" id="JBBPBN010000013">
    <property type="protein sequence ID" value="KAK9026095.1"/>
    <property type="molecule type" value="Genomic_DNA"/>
</dbReference>
<sequence length="558" mass="64367">MTTGEPINEMLGAENGETDEEDEKWVTHYSSNHQILLVGEGDFSFSLSLANGFASASASNICATSLDSYVVLKRKYKNAVQNLENLEKLGATLLHGVDATKMKRHTDLANRKFDRIIFNFPHAGFCGKEDNPHVIQKHKNLVQGFFRNARVMLRANGEIHINHKTGTPFCLWNLEKLASESSLVLFQCVDFNIEDYPGYHNKRGDGSRCDLPFPLGECSTFKFCFCPPAKKVGKATIRPRLSEKSWHFETIRMPMQQQPTSDFNYPRRNYIVNHIPLYLGLSENSRHFETVPMPMQQQPTSDFNYPQRNHIVNHIPPCVGLSEKSRHFETIPMPMQLQPTSDFNYPQRNHIVNHIPLHAGLSEKSRHFETIPMQLQPTSDFNYPQRNHIVNHIPHHVGLGEKSRHFETIPMQLQPTSDFNYPQRNRIVDHMPLHVGLPPIIPNGNQYSEVFDRNLNGLFRTYERNSYGVACPERLGPDLEARYYGLGRVRHGLETLDRQMLEVPRTLNGNLCYMHEHELELEHDHELRHISNLWPHLHRVACQAYQPNATNRHGILRM</sequence>
<accession>A0ABR2SLH0</accession>
<name>A0ABR2SLH0_9ROSI</name>
<dbReference type="InterPro" id="IPR019446">
    <property type="entry name" value="BMT5-like"/>
</dbReference>
<keyword evidence="3" id="KW-1185">Reference proteome</keyword>
<dbReference type="PANTHER" id="PTHR11538">
    <property type="entry name" value="PHENYLALANYL-TRNA SYNTHETASE"/>
    <property type="match status" value="1"/>
</dbReference>
<gene>
    <name evidence="2" type="ORF">V6N11_038943</name>
</gene>
<dbReference type="Proteomes" id="UP001396334">
    <property type="component" value="Unassembled WGS sequence"/>
</dbReference>
<reference evidence="2 3" key="1">
    <citation type="journal article" date="2024" name="G3 (Bethesda)">
        <title>Genome assembly of Hibiscus sabdariffa L. provides insights into metabolisms of medicinal natural products.</title>
        <authorList>
            <person name="Kim T."/>
        </authorList>
    </citation>
    <scope>NUCLEOTIDE SEQUENCE [LARGE SCALE GENOMIC DNA]</scope>
    <source>
        <strain evidence="2">TK-2024</strain>
        <tissue evidence="2">Old leaves</tissue>
    </source>
</reference>
<comment type="caution">
    <text evidence="2">The sequence shown here is derived from an EMBL/GenBank/DDBJ whole genome shotgun (WGS) entry which is preliminary data.</text>
</comment>
<dbReference type="PANTHER" id="PTHR11538:SF26">
    <property type="entry name" value="FERREDOXIN-FOLD ANTICODON-BINDING DOMAIN-CONTAINING PROTEIN 1"/>
    <property type="match status" value="1"/>
</dbReference>
<evidence type="ECO:0000313" key="3">
    <source>
        <dbReference type="Proteomes" id="UP001396334"/>
    </source>
</evidence>
<evidence type="ECO:0000313" key="2">
    <source>
        <dbReference type="EMBL" id="KAK9026095.1"/>
    </source>
</evidence>
<evidence type="ECO:0000259" key="1">
    <source>
        <dbReference type="Pfam" id="PF10354"/>
    </source>
</evidence>
<organism evidence="2 3">
    <name type="scientific">Hibiscus sabdariffa</name>
    <name type="common">roselle</name>
    <dbReference type="NCBI Taxonomy" id="183260"/>
    <lineage>
        <taxon>Eukaryota</taxon>
        <taxon>Viridiplantae</taxon>
        <taxon>Streptophyta</taxon>
        <taxon>Embryophyta</taxon>
        <taxon>Tracheophyta</taxon>
        <taxon>Spermatophyta</taxon>
        <taxon>Magnoliopsida</taxon>
        <taxon>eudicotyledons</taxon>
        <taxon>Gunneridae</taxon>
        <taxon>Pentapetalae</taxon>
        <taxon>rosids</taxon>
        <taxon>malvids</taxon>
        <taxon>Malvales</taxon>
        <taxon>Malvaceae</taxon>
        <taxon>Malvoideae</taxon>
        <taxon>Hibiscus</taxon>
    </lineage>
</organism>